<dbReference type="STRING" id="31246.A0A183PDY1"/>
<dbReference type="PANTHER" id="PTHR44170:SF6">
    <property type="entry name" value="CONTACTIN"/>
    <property type="match status" value="1"/>
</dbReference>
<sequence length="122" mass="13632">MRNLTRSIGAKGTFYCDILGEPIPQFQWFKNGEKLLEKPNKIKITTALWGSALRVEKLHNSDIGQYLCVATNPSGTLNATAYLQLTSKKNSSFVKTSLLKSVINLQSNQKLNNLHNPLLTIQ</sequence>
<evidence type="ECO:0000256" key="2">
    <source>
        <dbReference type="ARBA" id="ARBA00023157"/>
    </source>
</evidence>
<dbReference type="PANTHER" id="PTHR44170">
    <property type="entry name" value="PROTEIN SIDEKICK"/>
    <property type="match status" value="1"/>
</dbReference>
<evidence type="ECO:0000313" key="4">
    <source>
        <dbReference type="EMBL" id="VDP61248.1"/>
    </source>
</evidence>
<dbReference type="Proteomes" id="UP000269396">
    <property type="component" value="Unassembled WGS sequence"/>
</dbReference>
<protein>
    <submittedName>
        <fullName evidence="4">Uncharacterized protein</fullName>
    </submittedName>
</protein>
<dbReference type="InterPro" id="IPR003599">
    <property type="entry name" value="Ig_sub"/>
</dbReference>
<proteinExistence type="predicted"/>
<name>A0A183PDY1_9TREM</name>
<dbReference type="AlphaFoldDB" id="A0A183PDY1"/>
<reference evidence="4 5" key="1">
    <citation type="submission" date="2018-11" db="EMBL/GenBank/DDBJ databases">
        <authorList>
            <consortium name="Pathogen Informatics"/>
        </authorList>
    </citation>
    <scope>NUCLEOTIDE SEQUENCE [LARGE SCALE GENOMIC DNA]</scope>
    <source>
        <strain>Denwood</strain>
        <strain evidence="5">Zambia</strain>
    </source>
</reference>
<dbReference type="EMBL" id="UZAL01032567">
    <property type="protein sequence ID" value="VDP61248.1"/>
    <property type="molecule type" value="Genomic_DNA"/>
</dbReference>
<keyword evidence="3" id="KW-0393">Immunoglobulin domain</keyword>
<dbReference type="InterPro" id="IPR003598">
    <property type="entry name" value="Ig_sub2"/>
</dbReference>
<evidence type="ECO:0000256" key="3">
    <source>
        <dbReference type="ARBA" id="ARBA00023319"/>
    </source>
</evidence>
<dbReference type="InterPro" id="IPR036179">
    <property type="entry name" value="Ig-like_dom_sf"/>
</dbReference>
<dbReference type="InterPro" id="IPR007110">
    <property type="entry name" value="Ig-like_dom"/>
</dbReference>
<keyword evidence="5" id="KW-1185">Reference proteome</keyword>
<dbReference type="GO" id="GO:0016020">
    <property type="term" value="C:membrane"/>
    <property type="evidence" value="ECO:0007669"/>
    <property type="project" value="UniProtKB-SubCell"/>
</dbReference>
<dbReference type="SMART" id="SM00409">
    <property type="entry name" value="IG"/>
    <property type="match status" value="1"/>
</dbReference>
<dbReference type="InterPro" id="IPR013098">
    <property type="entry name" value="Ig_I-set"/>
</dbReference>
<keyword evidence="2" id="KW-1015">Disulfide bond</keyword>
<dbReference type="InterPro" id="IPR013783">
    <property type="entry name" value="Ig-like_fold"/>
</dbReference>
<dbReference type="SUPFAM" id="SSF48726">
    <property type="entry name" value="Immunoglobulin"/>
    <property type="match status" value="1"/>
</dbReference>
<organism evidence="4 5">
    <name type="scientific">Schistosoma mattheei</name>
    <dbReference type="NCBI Taxonomy" id="31246"/>
    <lineage>
        <taxon>Eukaryota</taxon>
        <taxon>Metazoa</taxon>
        <taxon>Spiralia</taxon>
        <taxon>Lophotrochozoa</taxon>
        <taxon>Platyhelminthes</taxon>
        <taxon>Trematoda</taxon>
        <taxon>Digenea</taxon>
        <taxon>Strigeidida</taxon>
        <taxon>Schistosomatoidea</taxon>
        <taxon>Schistosomatidae</taxon>
        <taxon>Schistosoma</taxon>
    </lineage>
</organism>
<dbReference type="GO" id="GO:0098609">
    <property type="term" value="P:cell-cell adhesion"/>
    <property type="evidence" value="ECO:0007669"/>
    <property type="project" value="TreeGrafter"/>
</dbReference>
<dbReference type="PROSITE" id="PS50835">
    <property type="entry name" value="IG_LIKE"/>
    <property type="match status" value="1"/>
</dbReference>
<dbReference type="Gene3D" id="2.60.40.10">
    <property type="entry name" value="Immunoglobulins"/>
    <property type="match status" value="1"/>
</dbReference>
<accession>A0A183PDY1</accession>
<dbReference type="FunFam" id="2.60.40.10:FF:000032">
    <property type="entry name" value="palladin isoform X1"/>
    <property type="match status" value="1"/>
</dbReference>
<dbReference type="SMART" id="SM00408">
    <property type="entry name" value="IGc2"/>
    <property type="match status" value="1"/>
</dbReference>
<gene>
    <name evidence="4" type="ORF">SMTD_LOCUS12567</name>
</gene>
<evidence type="ECO:0000256" key="1">
    <source>
        <dbReference type="ARBA" id="ARBA00022737"/>
    </source>
</evidence>
<evidence type="ECO:0000313" key="5">
    <source>
        <dbReference type="Proteomes" id="UP000269396"/>
    </source>
</evidence>
<dbReference type="Pfam" id="PF07679">
    <property type="entry name" value="I-set"/>
    <property type="match status" value="1"/>
</dbReference>
<keyword evidence="1" id="KW-0677">Repeat</keyword>